<protein>
    <submittedName>
        <fullName evidence="1">Uncharacterized protein</fullName>
    </submittedName>
</protein>
<evidence type="ECO:0000313" key="2">
    <source>
        <dbReference type="Proteomes" id="UP000694501"/>
    </source>
</evidence>
<reference evidence="1" key="1">
    <citation type="submission" date="2021-06" db="EMBL/GenBank/DDBJ databases">
        <title>Sequencing of actinobacteria type strains.</title>
        <authorList>
            <person name="Nguyen G.-S."/>
            <person name="Wentzel A."/>
        </authorList>
    </citation>
    <scope>NUCLEOTIDE SEQUENCE</scope>
    <source>
        <strain evidence="1">P38-E01</strain>
    </source>
</reference>
<comment type="caution">
    <text evidence="1">The sequence shown here is derived from an EMBL/GenBank/DDBJ whole genome shotgun (WGS) entry which is preliminary data.</text>
</comment>
<keyword evidence="2" id="KW-1185">Reference proteome</keyword>
<dbReference type="AlphaFoldDB" id="A0A949JGW7"/>
<accession>A0A949JGW7</accession>
<sequence length="366" mass="40867">MSKRTGSNSRRAAKAHASATGTGYQKVLDWQRQGFPLIIPAVEDAPGVAPSRSVRAAEVCATATGWKRERCEEWAAQGFLTTDRPVPDGYDAEQRSLEAHAANVLGNELSDGQLDGKVLGITRLRPAPNCPTLVLQPQMANAVLAALLPRHESAFGGLKGIPGLRIARLGRNSVILERVGTRTRRARLELRSQHTGWQPRLPTDRRTEEGEEIRQLWNSDGSLLPVEEESLDLWNNWPGSRTQIRVDRDWVLSRMLRRSCLLNKVASAHGWANTYTHGYDDLVLEWCCGIDLVELRELLAQSGLLRLPPALTAETLFTPEFTALDDLDTLLIGSGLASLRRRRRRCLITREVAHQVQETLRREFAK</sequence>
<dbReference type="EMBL" id="JAELVF020000001">
    <property type="protein sequence ID" value="MBU7598380.1"/>
    <property type="molecule type" value="Genomic_DNA"/>
</dbReference>
<gene>
    <name evidence="1" type="ORF">JGS22_012320</name>
</gene>
<dbReference type="RefSeq" id="WP_211040473.1">
    <property type="nucleotide sequence ID" value="NZ_JAELVF020000001.1"/>
</dbReference>
<organism evidence="1 2">
    <name type="scientific">Streptomyces tardus</name>
    <dbReference type="NCBI Taxonomy" id="2780544"/>
    <lineage>
        <taxon>Bacteria</taxon>
        <taxon>Bacillati</taxon>
        <taxon>Actinomycetota</taxon>
        <taxon>Actinomycetes</taxon>
        <taxon>Kitasatosporales</taxon>
        <taxon>Streptomycetaceae</taxon>
        <taxon>Streptomyces</taxon>
    </lineage>
</organism>
<name>A0A949JGW7_9ACTN</name>
<proteinExistence type="predicted"/>
<dbReference type="Proteomes" id="UP000694501">
    <property type="component" value="Unassembled WGS sequence"/>
</dbReference>
<evidence type="ECO:0000313" key="1">
    <source>
        <dbReference type="EMBL" id="MBU7598380.1"/>
    </source>
</evidence>